<dbReference type="GO" id="GO:0016757">
    <property type="term" value="F:glycosyltransferase activity"/>
    <property type="evidence" value="ECO:0007669"/>
    <property type="project" value="UniProtKB-KW"/>
</dbReference>
<dbReference type="RefSeq" id="WP_302039649.1">
    <property type="nucleotide sequence ID" value="NZ_JAUKPO010000014.1"/>
</dbReference>
<sequence length="333" mass="38525">MLKNNFPRISIITPSYNQGQYIEQTIQSVLNQNYPNLEYIVIDGGSTDESVKIIKKYERFLTYWISEKDKGQSDAINKGLQKATGDIINWLNADDYYEPTALLKVAKVFNHTNALMVSGKSRLFKNKNETVEYSSGTCIYPGNLAKTIGWAKIDQPATFFHSSAIQKIGLLNNNLHYIMDKDWLIQYLFHFGLDKIVQIPDVLVNFRLHDNSKTVSLKESFVVENDAYYCTLANAFNLHHFTRSLNHAVFKDDQVTLKNLQNCDIKLVEAALNYYMLLKAIEAYIVYNKSLTKKFFNNIKADILAMEDRQLWQRLGFKIKYVPFVLIKLLKKQ</sequence>
<gene>
    <name evidence="2" type="ORF">Q0590_21400</name>
</gene>
<proteinExistence type="predicted"/>
<keyword evidence="2" id="KW-0328">Glycosyltransferase</keyword>
<dbReference type="Pfam" id="PF00535">
    <property type="entry name" value="Glycos_transf_2"/>
    <property type="match status" value="1"/>
</dbReference>
<dbReference type="Proteomes" id="UP001168528">
    <property type="component" value="Unassembled WGS sequence"/>
</dbReference>
<dbReference type="InterPro" id="IPR001173">
    <property type="entry name" value="Glyco_trans_2-like"/>
</dbReference>
<organism evidence="2 3">
    <name type="scientific">Rhodocytophaga aerolata</name>
    <dbReference type="NCBI Taxonomy" id="455078"/>
    <lineage>
        <taxon>Bacteria</taxon>
        <taxon>Pseudomonadati</taxon>
        <taxon>Bacteroidota</taxon>
        <taxon>Cytophagia</taxon>
        <taxon>Cytophagales</taxon>
        <taxon>Rhodocytophagaceae</taxon>
        <taxon>Rhodocytophaga</taxon>
    </lineage>
</organism>
<dbReference type="Gene3D" id="3.90.550.10">
    <property type="entry name" value="Spore Coat Polysaccharide Biosynthesis Protein SpsA, Chain A"/>
    <property type="match status" value="1"/>
</dbReference>
<evidence type="ECO:0000313" key="2">
    <source>
        <dbReference type="EMBL" id="MDO1448848.1"/>
    </source>
</evidence>
<dbReference type="PANTHER" id="PTHR22916:SF65">
    <property type="entry name" value="SLR1065 PROTEIN"/>
    <property type="match status" value="1"/>
</dbReference>
<name>A0ABT8R9R9_9BACT</name>
<evidence type="ECO:0000259" key="1">
    <source>
        <dbReference type="Pfam" id="PF00535"/>
    </source>
</evidence>
<feature type="domain" description="Glycosyltransferase 2-like" evidence="1">
    <location>
        <begin position="10"/>
        <end position="151"/>
    </location>
</feature>
<dbReference type="PANTHER" id="PTHR22916">
    <property type="entry name" value="GLYCOSYLTRANSFERASE"/>
    <property type="match status" value="1"/>
</dbReference>
<accession>A0ABT8R9R9</accession>
<dbReference type="EMBL" id="JAUKPO010000014">
    <property type="protein sequence ID" value="MDO1448848.1"/>
    <property type="molecule type" value="Genomic_DNA"/>
</dbReference>
<dbReference type="InterPro" id="IPR029044">
    <property type="entry name" value="Nucleotide-diphossugar_trans"/>
</dbReference>
<dbReference type="EC" id="2.4.-.-" evidence="2"/>
<comment type="caution">
    <text evidence="2">The sequence shown here is derived from an EMBL/GenBank/DDBJ whole genome shotgun (WGS) entry which is preliminary data.</text>
</comment>
<dbReference type="CDD" id="cd06433">
    <property type="entry name" value="GT_2_WfgS_like"/>
    <property type="match status" value="1"/>
</dbReference>
<protein>
    <submittedName>
        <fullName evidence="2">Glycosyltransferase family 2 protein</fullName>
        <ecNumber evidence="2">2.4.-.-</ecNumber>
    </submittedName>
</protein>
<dbReference type="SUPFAM" id="SSF53448">
    <property type="entry name" value="Nucleotide-diphospho-sugar transferases"/>
    <property type="match status" value="1"/>
</dbReference>
<evidence type="ECO:0000313" key="3">
    <source>
        <dbReference type="Proteomes" id="UP001168528"/>
    </source>
</evidence>
<keyword evidence="3" id="KW-1185">Reference proteome</keyword>
<keyword evidence="2" id="KW-0808">Transferase</keyword>
<reference evidence="2" key="1">
    <citation type="submission" date="2023-07" db="EMBL/GenBank/DDBJ databases">
        <title>The genome sequence of Rhodocytophaga aerolata KACC 12507.</title>
        <authorList>
            <person name="Zhang X."/>
        </authorList>
    </citation>
    <scope>NUCLEOTIDE SEQUENCE</scope>
    <source>
        <strain evidence="2">KACC 12507</strain>
    </source>
</reference>